<dbReference type="EMBL" id="UGEE01000003">
    <property type="protein sequence ID" value="STK98089.1"/>
    <property type="molecule type" value="Genomic_DNA"/>
</dbReference>
<name>A0AB38H406_ECOLX</name>
<gene>
    <name evidence="1" type="ORF">NCTC8603_04936</name>
</gene>
<evidence type="ECO:0000313" key="2">
    <source>
        <dbReference type="Proteomes" id="UP000255153"/>
    </source>
</evidence>
<accession>A0AB38H406</accession>
<reference evidence="1 2" key="1">
    <citation type="submission" date="2018-06" db="EMBL/GenBank/DDBJ databases">
        <authorList>
            <consortium name="Pathogen Informatics"/>
            <person name="Doyle S."/>
        </authorList>
    </citation>
    <scope>NUCLEOTIDE SEQUENCE [LARGE SCALE GENOMIC DNA]</scope>
    <source>
        <strain evidence="1 2">NCTC8603</strain>
    </source>
</reference>
<dbReference type="Proteomes" id="UP000255153">
    <property type="component" value="Unassembled WGS sequence"/>
</dbReference>
<organism evidence="1 2">
    <name type="scientific">Escherichia coli</name>
    <dbReference type="NCBI Taxonomy" id="562"/>
    <lineage>
        <taxon>Bacteria</taxon>
        <taxon>Pseudomonadati</taxon>
        <taxon>Pseudomonadota</taxon>
        <taxon>Gammaproteobacteria</taxon>
        <taxon>Enterobacterales</taxon>
        <taxon>Enterobacteriaceae</taxon>
        <taxon>Escherichia</taxon>
    </lineage>
</organism>
<dbReference type="AlphaFoldDB" id="A0AB38H406"/>
<proteinExistence type="predicted"/>
<evidence type="ECO:0000313" key="1">
    <source>
        <dbReference type="EMBL" id="STK98089.1"/>
    </source>
</evidence>
<sequence>MRYMMVTITAKVIVVLQVFKMDKIKRIDTPY</sequence>
<comment type="caution">
    <text evidence="1">The sequence shown here is derived from an EMBL/GenBank/DDBJ whole genome shotgun (WGS) entry which is preliminary data.</text>
</comment>
<protein>
    <submittedName>
        <fullName evidence="1">Uncharacterized protein</fullName>
    </submittedName>
</protein>